<dbReference type="Proteomes" id="UP001596317">
    <property type="component" value="Unassembled WGS sequence"/>
</dbReference>
<proteinExistence type="predicted"/>
<protein>
    <submittedName>
        <fullName evidence="1">Uncharacterized protein</fullName>
    </submittedName>
</protein>
<organism evidence="1 2">
    <name type="scientific">Deinococcus multiflagellatus</name>
    <dbReference type="NCBI Taxonomy" id="1656887"/>
    <lineage>
        <taxon>Bacteria</taxon>
        <taxon>Thermotogati</taxon>
        <taxon>Deinococcota</taxon>
        <taxon>Deinococci</taxon>
        <taxon>Deinococcales</taxon>
        <taxon>Deinococcaceae</taxon>
        <taxon>Deinococcus</taxon>
    </lineage>
</organism>
<evidence type="ECO:0000313" key="2">
    <source>
        <dbReference type="Proteomes" id="UP001596317"/>
    </source>
</evidence>
<sequence>MIKAEDIAAFKASQHSAAPKEEQAYPDVPAPLDARVVSNIVTAVWDELAGRGLDIQELVDNSNTDLLNDIFEGMSQAVQRGASQVGLQARPFDDEQEGEA</sequence>
<dbReference type="RefSeq" id="WP_224611838.1">
    <property type="nucleotide sequence ID" value="NZ_JAIQXV010000020.1"/>
</dbReference>
<gene>
    <name evidence="1" type="ORF">ACFP90_22820</name>
</gene>
<reference evidence="2" key="1">
    <citation type="journal article" date="2019" name="Int. J. Syst. Evol. Microbiol.">
        <title>The Global Catalogue of Microorganisms (GCM) 10K type strain sequencing project: providing services to taxonomists for standard genome sequencing and annotation.</title>
        <authorList>
            <consortium name="The Broad Institute Genomics Platform"/>
            <consortium name="The Broad Institute Genome Sequencing Center for Infectious Disease"/>
            <person name="Wu L."/>
            <person name="Ma J."/>
        </authorList>
    </citation>
    <scope>NUCLEOTIDE SEQUENCE [LARGE SCALE GENOMIC DNA]</scope>
    <source>
        <strain evidence="2">CCUG 63830</strain>
    </source>
</reference>
<accession>A0ABW1ZQY0</accession>
<keyword evidence="2" id="KW-1185">Reference proteome</keyword>
<dbReference type="EMBL" id="JBHSWB010000002">
    <property type="protein sequence ID" value="MFC6662879.1"/>
    <property type="molecule type" value="Genomic_DNA"/>
</dbReference>
<comment type="caution">
    <text evidence="1">The sequence shown here is derived from an EMBL/GenBank/DDBJ whole genome shotgun (WGS) entry which is preliminary data.</text>
</comment>
<name>A0ABW1ZQY0_9DEIO</name>
<evidence type="ECO:0000313" key="1">
    <source>
        <dbReference type="EMBL" id="MFC6662879.1"/>
    </source>
</evidence>